<keyword evidence="2" id="KW-0812">Transmembrane</keyword>
<proteinExistence type="predicted"/>
<name>A0ABX5YUI6_9PLAN</name>
<keyword evidence="5" id="KW-1185">Reference proteome</keyword>
<organism evidence="4 5">
    <name type="scientific">Gimesia maris</name>
    <dbReference type="NCBI Taxonomy" id="122"/>
    <lineage>
        <taxon>Bacteria</taxon>
        <taxon>Pseudomonadati</taxon>
        <taxon>Planctomycetota</taxon>
        <taxon>Planctomycetia</taxon>
        <taxon>Planctomycetales</taxon>
        <taxon>Planctomycetaceae</taxon>
        <taxon>Gimesia</taxon>
    </lineage>
</organism>
<sequence length="306" mass="34958">MLSYIRILGATLCLAVTAPLTVSADEPQSDPFRPFPDQLAPSLFNEVKDKVFGGVMDDEKALYYYVLKHLRETSLKDQKQAAEFNLQQRRSELKSFRDHPEKEIPVFLDLFKNSDRYKGRLVTLTGRVRKLIHYPAADDNQYGIKTLYEAWLFTDDSQQNPTVVICTEVPPALKNGLPEGTDVIDHVTVTGYLFKMYVYNAQDTSRVAPLILAKQLEWNPRTVDERGSRLFSQILAGTLVILIAGIAIAMWKTSQRDKRFRERRLQKTQDQVDFNQLEKPAEKTQPENKTPETKTSESKPQDDSGT</sequence>
<evidence type="ECO:0000313" key="4">
    <source>
        <dbReference type="EMBL" id="QEG19193.1"/>
    </source>
</evidence>
<dbReference type="EMBL" id="CP042910">
    <property type="protein sequence ID" value="QEG19193.1"/>
    <property type="molecule type" value="Genomic_DNA"/>
</dbReference>
<feature type="signal peptide" evidence="3">
    <location>
        <begin position="1"/>
        <end position="24"/>
    </location>
</feature>
<dbReference type="GeneID" id="98649530"/>
<dbReference type="Proteomes" id="UP000322887">
    <property type="component" value="Chromosome"/>
</dbReference>
<keyword evidence="2" id="KW-1133">Transmembrane helix</keyword>
<feature type="transmembrane region" description="Helical" evidence="2">
    <location>
        <begin position="230"/>
        <end position="251"/>
    </location>
</feature>
<feature type="compositionally biased region" description="Basic and acidic residues" evidence="1">
    <location>
        <begin position="279"/>
        <end position="306"/>
    </location>
</feature>
<reference evidence="4 5" key="1">
    <citation type="submission" date="2019-08" db="EMBL/GenBank/DDBJ databases">
        <title>Deep-cultivation of Planctomycetes and their phenomic and genomic characterization uncovers novel biology.</title>
        <authorList>
            <person name="Wiegand S."/>
            <person name="Jogler M."/>
            <person name="Boedeker C."/>
            <person name="Pinto D."/>
            <person name="Vollmers J."/>
            <person name="Rivas-Marin E."/>
            <person name="Kohn T."/>
            <person name="Peeters S.H."/>
            <person name="Heuer A."/>
            <person name="Rast P."/>
            <person name="Oberbeckmann S."/>
            <person name="Bunk B."/>
            <person name="Jeske O."/>
            <person name="Meyerdierks A."/>
            <person name="Storesund J.E."/>
            <person name="Kallscheuer N."/>
            <person name="Luecker S."/>
            <person name="Lage O.M."/>
            <person name="Pohl T."/>
            <person name="Merkel B.J."/>
            <person name="Hornburger P."/>
            <person name="Mueller R.-W."/>
            <person name="Bruemmer F."/>
            <person name="Labrenz M."/>
            <person name="Spormann A.M."/>
            <person name="Op den Camp H."/>
            <person name="Overmann J."/>
            <person name="Amann R."/>
            <person name="Jetten M.S.M."/>
            <person name="Mascher T."/>
            <person name="Medema M.H."/>
            <person name="Devos D.P."/>
            <person name="Kaster A.-K."/>
            <person name="Ovreas L."/>
            <person name="Rohde M."/>
            <person name="Galperin M.Y."/>
            <person name="Jogler C."/>
        </authorList>
    </citation>
    <scope>NUCLEOTIDE SEQUENCE [LARGE SCALE GENOMIC DNA]</scope>
    <source>
        <strain evidence="4 5">DSM 8797</strain>
    </source>
</reference>
<evidence type="ECO:0000256" key="3">
    <source>
        <dbReference type="SAM" id="SignalP"/>
    </source>
</evidence>
<evidence type="ECO:0000256" key="2">
    <source>
        <dbReference type="SAM" id="Phobius"/>
    </source>
</evidence>
<keyword evidence="2" id="KW-0472">Membrane</keyword>
<dbReference type="RefSeq" id="WP_044238460.1">
    <property type="nucleotide sequence ID" value="NZ_CP036353.1"/>
</dbReference>
<evidence type="ECO:0000256" key="1">
    <source>
        <dbReference type="SAM" id="MobiDB-lite"/>
    </source>
</evidence>
<evidence type="ECO:0000313" key="5">
    <source>
        <dbReference type="Proteomes" id="UP000322887"/>
    </source>
</evidence>
<feature type="region of interest" description="Disordered" evidence="1">
    <location>
        <begin position="265"/>
        <end position="306"/>
    </location>
</feature>
<protein>
    <submittedName>
        <fullName evidence="4">Uncharacterized protein</fullName>
    </submittedName>
</protein>
<feature type="chain" id="PRO_5046484072" evidence="3">
    <location>
        <begin position="25"/>
        <end position="306"/>
    </location>
</feature>
<gene>
    <name evidence="4" type="ORF">GmarT_50900</name>
</gene>
<accession>A0ABX5YUI6</accession>
<keyword evidence="3" id="KW-0732">Signal</keyword>